<dbReference type="InterPro" id="IPR002772">
    <property type="entry name" value="Glyco_hydro_3_C"/>
</dbReference>
<dbReference type="Pfam" id="PF00933">
    <property type="entry name" value="Glyco_hydro_3"/>
    <property type="match status" value="1"/>
</dbReference>
<evidence type="ECO:0000256" key="2">
    <source>
        <dbReference type="ARBA" id="ARBA00022729"/>
    </source>
</evidence>
<dbReference type="PANTHER" id="PTHR42721:SF3">
    <property type="entry name" value="BETA-D-XYLOSIDASE 5-RELATED"/>
    <property type="match status" value="1"/>
</dbReference>
<dbReference type="GO" id="GO:0009044">
    <property type="term" value="F:xylan 1,4-beta-xylosidase activity"/>
    <property type="evidence" value="ECO:0007669"/>
    <property type="project" value="InterPro"/>
</dbReference>
<dbReference type="Gene3D" id="3.40.50.1700">
    <property type="entry name" value="Glycoside hydrolase family 3 C-terminal domain"/>
    <property type="match status" value="1"/>
</dbReference>
<evidence type="ECO:0000256" key="3">
    <source>
        <dbReference type="ARBA" id="ARBA00022801"/>
    </source>
</evidence>
<sequence length="714" mass="79191">MNHMNHEEKLPAYKDVSLSFEDRAKDLVSRMTLPEKISQMIYDAPAIPRLDIPAYNWWNECLHGVARAGIATVFPQAIAMAATFNPELIHKVAEAISDEARAKHHEAVRNGDRGIYKGLTFWSPNINIFRDPRWGRGHETYGEDPYLTSRMGVAFVKGLQGDDPKYLKVVATPKHYAVHSGPESQRHSFDARVSQKDLRETYLPAFEECVKEGKAVSIMGAYNRTNGEPCCASKTLLKDILRDEWGFDGYVVSDCGAIDDIHMHHKVTKTAAESAALAVNNGCELNCGKTYEYLCQAVEQGLISEETIDQAVIKLFTARMRLGMFDPPEMVRYAHIPYDVNDSPEHRELALETARQSIVLLKNDENILPLSKKLKTIAVIGPNADDLDVLLANYFGTPSKYVTPLEGIKNKVSPDTKVLYAKGCEVTGNSVDGFDEAVNIAEMADIVIMCLGLSPRIEGEEGDVADSDGGGDRLHIDLPGMQEQLLETIYGTGKPIVLVLLNGSAIAINWAHEHVPAIIEAWYPGEEGGTAIADVLFGDYNPAGRLPITFVRSLDDLPPFTDYNMKGRTYRYFEKEPLYPFGYGLSYTSFKYSNLRLSAMRLPAGNNLDINVDVENTGKLAGREVVQLYISDVEASVEVPMRQLCGIQCITLEPGQKQTVSFTVEPQHMSLFDYDGKRILEPGQFIIAVGGHQPDERSKSLTGNDVLTSTFEIV</sequence>
<evidence type="ECO:0000259" key="4">
    <source>
        <dbReference type="SMART" id="SM01217"/>
    </source>
</evidence>
<dbReference type="SUPFAM" id="SSF52279">
    <property type="entry name" value="Beta-D-glucan exohydrolase, C-terminal domain"/>
    <property type="match status" value="1"/>
</dbReference>
<dbReference type="SUPFAM" id="SSF51445">
    <property type="entry name" value="(Trans)glycosidases"/>
    <property type="match status" value="1"/>
</dbReference>
<proteinExistence type="inferred from homology"/>
<dbReference type="Gene3D" id="3.20.20.300">
    <property type="entry name" value="Glycoside hydrolase, family 3, N-terminal domain"/>
    <property type="match status" value="1"/>
</dbReference>
<dbReference type="InterPro" id="IPR026891">
    <property type="entry name" value="Fn3-like"/>
</dbReference>
<dbReference type="KEGG" id="mas:Mahau_2031"/>
<feature type="domain" description="Fibronectin type III-like" evidence="4">
    <location>
        <begin position="624"/>
        <end position="693"/>
    </location>
</feature>
<dbReference type="GO" id="GO:0031222">
    <property type="term" value="P:arabinan catabolic process"/>
    <property type="evidence" value="ECO:0007669"/>
    <property type="project" value="TreeGrafter"/>
</dbReference>
<dbReference type="Pfam" id="PF01915">
    <property type="entry name" value="Glyco_hydro_3_C"/>
    <property type="match status" value="1"/>
</dbReference>
<dbReference type="InterPro" id="IPR036881">
    <property type="entry name" value="Glyco_hydro_3_C_sf"/>
</dbReference>
<protein>
    <submittedName>
        <fullName evidence="5">Glycoside hydrolase family 3 domain protein</fullName>
    </submittedName>
</protein>
<evidence type="ECO:0000313" key="5">
    <source>
        <dbReference type="EMBL" id="AEE97207.1"/>
    </source>
</evidence>
<dbReference type="InterPro" id="IPR017853">
    <property type="entry name" value="GH"/>
</dbReference>
<dbReference type="EMBL" id="CP002360">
    <property type="protein sequence ID" value="AEE97207.1"/>
    <property type="molecule type" value="Genomic_DNA"/>
</dbReference>
<name>F4A268_MAHA5</name>
<reference evidence="5 6" key="2">
    <citation type="journal article" date="2011" name="Stand. Genomic Sci.">
        <title>Complete genome sequence of Mahella australiensis type strain (50-1 BON).</title>
        <authorList>
            <person name="Sikorski J."/>
            <person name="Teshima H."/>
            <person name="Nolan M."/>
            <person name="Lucas S."/>
            <person name="Hammon N."/>
            <person name="Deshpande S."/>
            <person name="Cheng J.F."/>
            <person name="Pitluck S."/>
            <person name="Liolios K."/>
            <person name="Pagani I."/>
            <person name="Ivanova N."/>
            <person name="Huntemann M."/>
            <person name="Mavromatis K."/>
            <person name="Ovchinikova G."/>
            <person name="Pati A."/>
            <person name="Tapia R."/>
            <person name="Han C."/>
            <person name="Goodwin L."/>
            <person name="Chen A."/>
            <person name="Palaniappan K."/>
            <person name="Land M."/>
            <person name="Hauser L."/>
            <person name="Ngatchou-Djao O.D."/>
            <person name="Rohde M."/>
            <person name="Pukall R."/>
            <person name="Spring S."/>
            <person name="Abt B."/>
            <person name="Goker M."/>
            <person name="Detter J.C."/>
            <person name="Woyke T."/>
            <person name="Bristow J."/>
            <person name="Markowitz V."/>
            <person name="Hugenholtz P."/>
            <person name="Eisen J.A."/>
            <person name="Kyrpides N.C."/>
            <person name="Klenk H.P."/>
            <person name="Lapidus A."/>
        </authorList>
    </citation>
    <scope>NUCLEOTIDE SEQUENCE [LARGE SCALE GENOMIC DNA]</scope>
    <source>
        <strain evidence="6">DSM 15567 / CIP 107919 / 50-1 BON</strain>
    </source>
</reference>
<dbReference type="FunFam" id="2.60.40.10:FF:000495">
    <property type="entry name" value="Periplasmic beta-glucosidase"/>
    <property type="match status" value="1"/>
</dbReference>
<dbReference type="InterPro" id="IPR036962">
    <property type="entry name" value="Glyco_hydro_3_N_sf"/>
</dbReference>
<dbReference type="HOGENOM" id="CLU_004542_5_3_9"/>
<dbReference type="PRINTS" id="PR00133">
    <property type="entry name" value="GLHYDRLASE3"/>
</dbReference>
<comment type="similarity">
    <text evidence="1">Belongs to the glycosyl hydrolase 3 family.</text>
</comment>
<gene>
    <name evidence="5" type="ordered locus">Mahau_2031</name>
</gene>
<dbReference type="RefSeq" id="WP_013781635.1">
    <property type="nucleotide sequence ID" value="NC_015520.1"/>
</dbReference>
<organism evidence="5 6">
    <name type="scientific">Mahella australiensis (strain DSM 15567 / CIP 107919 / 50-1 BON)</name>
    <dbReference type="NCBI Taxonomy" id="697281"/>
    <lineage>
        <taxon>Bacteria</taxon>
        <taxon>Bacillati</taxon>
        <taxon>Bacillota</taxon>
        <taxon>Clostridia</taxon>
        <taxon>Thermoanaerobacterales</taxon>
        <taxon>Thermoanaerobacterales Family IV. Incertae Sedis</taxon>
        <taxon>Mahella</taxon>
    </lineage>
</organism>
<keyword evidence="2" id="KW-0732">Signal</keyword>
<dbReference type="AlphaFoldDB" id="F4A268"/>
<dbReference type="SMART" id="SM01217">
    <property type="entry name" value="Fn3_like"/>
    <property type="match status" value="1"/>
</dbReference>
<evidence type="ECO:0000313" key="6">
    <source>
        <dbReference type="Proteomes" id="UP000008457"/>
    </source>
</evidence>
<dbReference type="GO" id="GO:0008422">
    <property type="term" value="F:beta-glucosidase activity"/>
    <property type="evidence" value="ECO:0007669"/>
    <property type="project" value="UniProtKB-ARBA"/>
</dbReference>
<dbReference type="InterPro" id="IPR013783">
    <property type="entry name" value="Ig-like_fold"/>
</dbReference>
<dbReference type="GO" id="GO:0045493">
    <property type="term" value="P:xylan catabolic process"/>
    <property type="evidence" value="ECO:0007669"/>
    <property type="project" value="InterPro"/>
</dbReference>
<keyword evidence="3 5" id="KW-0378">Hydrolase</keyword>
<dbReference type="InterPro" id="IPR001764">
    <property type="entry name" value="Glyco_hydro_3_N"/>
</dbReference>
<dbReference type="PANTHER" id="PTHR42721">
    <property type="entry name" value="SUGAR HYDROLASE-RELATED"/>
    <property type="match status" value="1"/>
</dbReference>
<dbReference type="Proteomes" id="UP000008457">
    <property type="component" value="Chromosome"/>
</dbReference>
<dbReference type="Pfam" id="PF14310">
    <property type="entry name" value="Fn3-like"/>
    <property type="match status" value="1"/>
</dbReference>
<dbReference type="GO" id="GO:0046556">
    <property type="term" value="F:alpha-L-arabinofuranosidase activity"/>
    <property type="evidence" value="ECO:0007669"/>
    <property type="project" value="TreeGrafter"/>
</dbReference>
<dbReference type="STRING" id="697281.Mahau_2031"/>
<keyword evidence="6" id="KW-1185">Reference proteome</keyword>
<dbReference type="FunFam" id="3.40.50.1700:FF:000009">
    <property type="entry name" value="Periplasmic beta-glucosidase"/>
    <property type="match status" value="1"/>
</dbReference>
<accession>F4A268</accession>
<reference evidence="6" key="1">
    <citation type="submission" date="2010-11" db="EMBL/GenBank/DDBJ databases">
        <title>The complete genome of Mahella australiensis DSM 15567.</title>
        <authorList>
            <consortium name="US DOE Joint Genome Institute (JGI-PGF)"/>
            <person name="Lucas S."/>
            <person name="Copeland A."/>
            <person name="Lapidus A."/>
            <person name="Bruce D."/>
            <person name="Goodwin L."/>
            <person name="Pitluck S."/>
            <person name="Kyrpides N."/>
            <person name="Mavromatis K."/>
            <person name="Pagani I."/>
            <person name="Ivanova N."/>
            <person name="Teshima H."/>
            <person name="Brettin T."/>
            <person name="Detter J.C."/>
            <person name="Han C."/>
            <person name="Tapia R."/>
            <person name="Land M."/>
            <person name="Hauser L."/>
            <person name="Markowitz V."/>
            <person name="Cheng J.-F."/>
            <person name="Hugenholtz P."/>
            <person name="Woyke T."/>
            <person name="Wu D."/>
            <person name="Spring S."/>
            <person name="Pukall R."/>
            <person name="Steenblock K."/>
            <person name="Schneider S."/>
            <person name="Klenk H.-P."/>
            <person name="Eisen J.A."/>
        </authorList>
    </citation>
    <scope>NUCLEOTIDE SEQUENCE [LARGE SCALE GENOMIC DNA]</scope>
    <source>
        <strain evidence="6">DSM 15567 / CIP 107919 / 50-1 BON</strain>
    </source>
</reference>
<dbReference type="eggNOG" id="COG1472">
    <property type="taxonomic scope" value="Bacteria"/>
</dbReference>
<dbReference type="InterPro" id="IPR044993">
    <property type="entry name" value="BXL"/>
</dbReference>
<dbReference type="Gene3D" id="2.60.40.10">
    <property type="entry name" value="Immunoglobulins"/>
    <property type="match status" value="1"/>
</dbReference>
<evidence type="ECO:0000256" key="1">
    <source>
        <dbReference type="ARBA" id="ARBA00005336"/>
    </source>
</evidence>